<protein>
    <submittedName>
        <fullName evidence="1">DUF5361 domain-containing protein</fullName>
    </submittedName>
</protein>
<reference evidence="1" key="1">
    <citation type="submission" date="2023-03" db="EMBL/GenBank/DDBJ databases">
        <authorList>
            <person name="Shen W."/>
            <person name="Cai J."/>
        </authorList>
    </citation>
    <scope>NUCLEOTIDE SEQUENCE</scope>
    <source>
        <strain evidence="1">B245-2</strain>
    </source>
</reference>
<organism evidence="1 2">
    <name type="scientific">Enterococcus cecorum</name>
    <dbReference type="NCBI Taxonomy" id="44008"/>
    <lineage>
        <taxon>Bacteria</taxon>
        <taxon>Bacillati</taxon>
        <taxon>Bacillota</taxon>
        <taxon>Bacilli</taxon>
        <taxon>Lactobacillales</taxon>
        <taxon>Enterococcaceae</taxon>
        <taxon>Enterococcus</taxon>
    </lineage>
</organism>
<accession>A0AAW8TSU0</accession>
<dbReference type="AlphaFoldDB" id="A0AAW8TSU0"/>
<evidence type="ECO:0000313" key="1">
    <source>
        <dbReference type="EMBL" id="MDT2797070.1"/>
    </source>
</evidence>
<name>A0AAW8TSU0_9ENTE</name>
<sequence>MLKVDEDAIICDLAETYNIYDYRQLPALRVAVFVCGLRNNSRIMMKISESKLPLDTLLLAGVADRLSIMLWQKTKDGQRGKNQPISIVDQLTKKQIEREEVSFESGKDFETEKARILRGGVVNGD</sequence>
<dbReference type="EMBL" id="JARQBI010000016">
    <property type="protein sequence ID" value="MDT2797070.1"/>
    <property type="molecule type" value="Genomic_DNA"/>
</dbReference>
<comment type="caution">
    <text evidence="1">The sequence shown here is derived from an EMBL/GenBank/DDBJ whole genome shotgun (WGS) entry which is preliminary data.</text>
</comment>
<gene>
    <name evidence="1" type="ORF">P7H47_07425</name>
</gene>
<dbReference type="RefSeq" id="WP_311897761.1">
    <property type="nucleotide sequence ID" value="NZ_JARQBI010000016.1"/>
</dbReference>
<dbReference type="Pfam" id="PF17318">
    <property type="entry name" value="DUF5361"/>
    <property type="match status" value="1"/>
</dbReference>
<proteinExistence type="predicted"/>
<evidence type="ECO:0000313" key="2">
    <source>
        <dbReference type="Proteomes" id="UP001255696"/>
    </source>
</evidence>
<dbReference type="InterPro" id="IPR035286">
    <property type="entry name" value="DUF5361"/>
</dbReference>
<dbReference type="Proteomes" id="UP001255696">
    <property type="component" value="Unassembled WGS sequence"/>
</dbReference>